<evidence type="ECO:0000256" key="1">
    <source>
        <dbReference type="SAM" id="MobiDB-lite"/>
    </source>
</evidence>
<feature type="region of interest" description="Disordered" evidence="1">
    <location>
        <begin position="231"/>
        <end position="255"/>
    </location>
</feature>
<evidence type="ECO:0000313" key="3">
    <source>
        <dbReference type="EMBL" id="MES1919204.1"/>
    </source>
</evidence>
<accession>A0ABV2AHP0</accession>
<protein>
    <recommendedName>
        <fullName evidence="2">DUF5600 domain-containing protein</fullName>
    </recommendedName>
</protein>
<dbReference type="Proteomes" id="UP001439008">
    <property type="component" value="Unassembled WGS sequence"/>
</dbReference>
<sequence length="255" mass="29563">MKEAIYALKGHDDKIRCILNKADCVTSQQLMRVYGALMWSLGKTVKTPEVPRIYIGSFWDQQFLEKTCAELFEAEESDLIADLRSLPRFSMVRKINELVKRAKMVRIHALLISHLREKIGFFGKAKKQKKIQRNLKVEFEEVMDKYGLPRGDFPNVLQFRSALETVELSSFKKLTKKAIQRLEVALSESLQSKIKIFRKYWAVFRNISIRKKICKSSTKKKSSVVQTIPKKTENTFSSTKKRSTTETNCTNRKDG</sequence>
<comment type="caution">
    <text evidence="3">The sequence shown here is derived from an EMBL/GenBank/DDBJ whole genome shotgun (WGS) entry which is preliminary data.</text>
</comment>
<gene>
    <name evidence="3" type="ORF">MHBO_001067</name>
</gene>
<dbReference type="PANTHER" id="PTHR11216">
    <property type="entry name" value="EH DOMAIN"/>
    <property type="match status" value="1"/>
</dbReference>
<keyword evidence="4" id="KW-1185">Reference proteome</keyword>
<dbReference type="Pfam" id="PF18150">
    <property type="entry name" value="DUF5600"/>
    <property type="match status" value="1"/>
</dbReference>
<organism evidence="3 4">
    <name type="scientific">Bonamia ostreae</name>
    <dbReference type="NCBI Taxonomy" id="126728"/>
    <lineage>
        <taxon>Eukaryota</taxon>
        <taxon>Sar</taxon>
        <taxon>Rhizaria</taxon>
        <taxon>Endomyxa</taxon>
        <taxon>Ascetosporea</taxon>
        <taxon>Haplosporida</taxon>
        <taxon>Bonamia</taxon>
    </lineage>
</organism>
<dbReference type="Gene3D" id="1.10.268.20">
    <property type="match status" value="1"/>
</dbReference>
<feature type="compositionally biased region" description="Polar residues" evidence="1">
    <location>
        <begin position="245"/>
        <end position="255"/>
    </location>
</feature>
<dbReference type="EMBL" id="JBDODL010000225">
    <property type="protein sequence ID" value="MES1919204.1"/>
    <property type="molecule type" value="Genomic_DNA"/>
</dbReference>
<evidence type="ECO:0000259" key="2">
    <source>
        <dbReference type="Pfam" id="PF18150"/>
    </source>
</evidence>
<name>A0ABV2AHP0_9EUKA</name>
<evidence type="ECO:0000313" key="4">
    <source>
        <dbReference type="Proteomes" id="UP001439008"/>
    </source>
</evidence>
<reference evidence="3 4" key="1">
    <citation type="journal article" date="2024" name="BMC Biol.">
        <title>Comparative genomics of Ascetosporea gives new insight into the evolutionary basis for animal parasitism in Rhizaria.</title>
        <authorList>
            <person name="Hiltunen Thoren M."/>
            <person name="Onut-Brannstrom I."/>
            <person name="Alfjorden A."/>
            <person name="Peckova H."/>
            <person name="Swords F."/>
            <person name="Hooper C."/>
            <person name="Holzer A.S."/>
            <person name="Bass D."/>
            <person name="Burki F."/>
        </authorList>
    </citation>
    <scope>NUCLEOTIDE SEQUENCE [LARGE SCALE GENOMIC DNA]</scope>
    <source>
        <strain evidence="3">20-A016</strain>
    </source>
</reference>
<dbReference type="InterPro" id="IPR040990">
    <property type="entry name" value="DUF5600"/>
</dbReference>
<proteinExistence type="predicted"/>
<feature type="domain" description="DUF5600" evidence="2">
    <location>
        <begin position="90"/>
        <end position="190"/>
    </location>
</feature>
<dbReference type="PANTHER" id="PTHR11216:SF31">
    <property type="entry name" value="AT21416P"/>
    <property type="match status" value="1"/>
</dbReference>